<dbReference type="Proteomes" id="UP000694555">
    <property type="component" value="Unplaced"/>
</dbReference>
<organism evidence="1 2">
    <name type="scientific">Buteo japonicus</name>
    <dbReference type="NCBI Taxonomy" id="224669"/>
    <lineage>
        <taxon>Eukaryota</taxon>
        <taxon>Metazoa</taxon>
        <taxon>Chordata</taxon>
        <taxon>Craniata</taxon>
        <taxon>Vertebrata</taxon>
        <taxon>Euteleostomi</taxon>
        <taxon>Archelosauria</taxon>
        <taxon>Archosauria</taxon>
        <taxon>Dinosauria</taxon>
        <taxon>Saurischia</taxon>
        <taxon>Theropoda</taxon>
        <taxon>Coelurosauria</taxon>
        <taxon>Aves</taxon>
        <taxon>Neognathae</taxon>
        <taxon>Neoaves</taxon>
        <taxon>Telluraves</taxon>
        <taxon>Accipitrimorphae</taxon>
        <taxon>Accipitriformes</taxon>
        <taxon>Accipitridae</taxon>
        <taxon>Accipitrinae</taxon>
        <taxon>Buteo</taxon>
    </lineage>
</organism>
<keyword evidence="2" id="KW-1185">Reference proteome</keyword>
<evidence type="ECO:0008006" key="3">
    <source>
        <dbReference type="Google" id="ProtNLM"/>
    </source>
</evidence>
<dbReference type="Ensembl" id="ENSBJAT00000008769.1">
    <property type="protein sequence ID" value="ENSBJAP00000008518.1"/>
    <property type="gene ID" value="ENSBJAG00000005894.1"/>
</dbReference>
<proteinExistence type="predicted"/>
<protein>
    <recommendedName>
        <fullName evidence="3">6-pyruvoyltetrahydropterin synthase</fullName>
    </recommendedName>
</protein>
<dbReference type="PROSITE" id="PS00987">
    <property type="entry name" value="PTPS_1"/>
    <property type="match status" value="1"/>
</dbReference>
<evidence type="ECO:0000313" key="1">
    <source>
        <dbReference type="Ensembl" id="ENSBJAP00000008518.1"/>
    </source>
</evidence>
<name>A0A8C0AXK8_9AVES</name>
<reference evidence="1" key="1">
    <citation type="submission" date="2025-08" db="UniProtKB">
        <authorList>
            <consortium name="Ensembl"/>
        </authorList>
    </citation>
    <scope>IDENTIFICATION</scope>
</reference>
<dbReference type="Gene3D" id="3.30.479.10">
    <property type="entry name" value="6-pyruvoyl tetrahydropterin synthase/QueD"/>
    <property type="match status" value="1"/>
</dbReference>
<dbReference type="InterPro" id="IPR038418">
    <property type="entry name" value="6-PTP_synth/QueD_sf"/>
</dbReference>
<dbReference type="SUPFAM" id="SSF55620">
    <property type="entry name" value="Tetrahydrobiopterin biosynthesis enzymes-like"/>
    <property type="match status" value="1"/>
</dbReference>
<dbReference type="InterPro" id="IPR022470">
    <property type="entry name" value="PTPS_Cys_AS"/>
</dbReference>
<dbReference type="GO" id="GO:0003874">
    <property type="term" value="F:6-pyruvoyltetrahydropterin synthase activity"/>
    <property type="evidence" value="ECO:0007669"/>
    <property type="project" value="InterPro"/>
</dbReference>
<evidence type="ECO:0000313" key="2">
    <source>
        <dbReference type="Proteomes" id="UP000694555"/>
    </source>
</evidence>
<sequence length="97" mass="10349">TSPYGGEPRCAGVRACCPAKSLSDEENLKLFGKCNNPNGHGHNYKGKEFTSMLTHVVMDGGCSRVGWFECGITHGRPGPVMCLSSLVWLLAAGFGVF</sequence>
<accession>A0A8C0AXK8</accession>
<reference evidence="1" key="2">
    <citation type="submission" date="2025-09" db="UniProtKB">
        <authorList>
            <consortium name="Ensembl"/>
        </authorList>
    </citation>
    <scope>IDENTIFICATION</scope>
</reference>
<dbReference type="GO" id="GO:0006729">
    <property type="term" value="P:tetrahydrobiopterin biosynthetic process"/>
    <property type="evidence" value="ECO:0007669"/>
    <property type="project" value="InterPro"/>
</dbReference>
<dbReference type="AlphaFoldDB" id="A0A8C0AXK8"/>